<protein>
    <recommendedName>
        <fullName evidence="3">Ankyrin repeat protein</fullName>
    </recommendedName>
</protein>
<dbReference type="RefSeq" id="XP_020437571.1">
    <property type="nucleotide sequence ID" value="XM_020572428.1"/>
</dbReference>
<dbReference type="Proteomes" id="UP000001396">
    <property type="component" value="Unassembled WGS sequence"/>
</dbReference>
<dbReference type="AlphaFoldDB" id="D3AZ80"/>
<accession>D3AZ80</accession>
<dbReference type="InParanoid" id="D3AZ80"/>
<evidence type="ECO:0000313" key="2">
    <source>
        <dbReference type="Proteomes" id="UP000001396"/>
    </source>
</evidence>
<name>D3AZ80_HETP5</name>
<dbReference type="InterPro" id="IPR036770">
    <property type="entry name" value="Ankyrin_rpt-contain_sf"/>
</dbReference>
<dbReference type="SUPFAM" id="SSF48403">
    <property type="entry name" value="Ankyrin repeat"/>
    <property type="match status" value="1"/>
</dbReference>
<evidence type="ECO:0000313" key="1">
    <source>
        <dbReference type="EMBL" id="EFA85463.1"/>
    </source>
</evidence>
<dbReference type="InterPro" id="IPR052050">
    <property type="entry name" value="SecEffector_AnkRepeat"/>
</dbReference>
<dbReference type="GeneID" id="31356948"/>
<dbReference type="Gene3D" id="1.25.40.20">
    <property type="entry name" value="Ankyrin repeat-containing domain"/>
    <property type="match status" value="1"/>
</dbReference>
<organism evidence="1 2">
    <name type="scientific">Heterostelium pallidum (strain ATCC 26659 / Pp 5 / PN500)</name>
    <name type="common">Cellular slime mold</name>
    <name type="synonym">Polysphondylium pallidum</name>
    <dbReference type="NCBI Taxonomy" id="670386"/>
    <lineage>
        <taxon>Eukaryota</taxon>
        <taxon>Amoebozoa</taxon>
        <taxon>Evosea</taxon>
        <taxon>Eumycetozoa</taxon>
        <taxon>Dictyostelia</taxon>
        <taxon>Acytosteliales</taxon>
        <taxon>Acytosteliaceae</taxon>
        <taxon>Heterostelium</taxon>
    </lineage>
</organism>
<evidence type="ECO:0008006" key="3">
    <source>
        <dbReference type="Google" id="ProtNLM"/>
    </source>
</evidence>
<keyword evidence="2" id="KW-1185">Reference proteome</keyword>
<dbReference type="EMBL" id="ADBJ01000007">
    <property type="protein sequence ID" value="EFA85463.1"/>
    <property type="molecule type" value="Genomic_DNA"/>
</dbReference>
<dbReference type="PANTHER" id="PTHR46586:SF3">
    <property type="entry name" value="ANKYRIN REPEAT-CONTAINING PROTEIN"/>
    <property type="match status" value="1"/>
</dbReference>
<dbReference type="PANTHER" id="PTHR46586">
    <property type="entry name" value="ANKYRIN REPEAT-CONTAINING PROTEIN"/>
    <property type="match status" value="1"/>
</dbReference>
<proteinExistence type="predicted"/>
<sequence>MKKELFSSVLINNSYLKQLIFNLVNSLSREDGLNISGDMVQSVFKWDEVIFTPHVLAGNGYFNLLKERININLHSLYDRIFTNALRGSGSLELVEFMLNRLLSDENNYYNINDLLAEAIAYNRLDVVNYILDKYSPGDEHIQLDIYRAMATTPISGDLNLLKRLNSMLDSNFVLDPLLTTTVFDRAALVGNIDFIAWLRENRSQDLEHSDMYPRAIKGGHSHVVEYLINSFGLRETSNNGYPHLDLAAELDQFSILKLLYQHGIRMVTESAMNTSASNGNINILCWLNDNTTGWCTVDAMEDAAYHLYIDVVKWLHNNRTEGCSTTAIDRTATRTEPAALEMIKWLLENRSEGCTDLAMFQAGIGGNLETVKFLNENTTVGYTDDLFTYCGRTDSVEIIDYLNNNSNLFDVPQILVDDIDTIFDAESVKTFNWFLDNFQFTKEQLIYLKNEHPRSTKINQIINEKYL</sequence>
<comment type="caution">
    <text evidence="1">The sequence shown here is derived from an EMBL/GenBank/DDBJ whole genome shotgun (WGS) entry which is preliminary data.</text>
</comment>
<reference evidence="1 2" key="1">
    <citation type="journal article" date="2011" name="Genome Res.">
        <title>Phylogeny-wide analysis of social amoeba genomes highlights ancient origins for complex intercellular communication.</title>
        <authorList>
            <person name="Heidel A.J."/>
            <person name="Lawal H.M."/>
            <person name="Felder M."/>
            <person name="Schilde C."/>
            <person name="Helps N.R."/>
            <person name="Tunggal B."/>
            <person name="Rivero F."/>
            <person name="John U."/>
            <person name="Schleicher M."/>
            <person name="Eichinger L."/>
            <person name="Platzer M."/>
            <person name="Noegel A.A."/>
            <person name="Schaap P."/>
            <person name="Gloeckner G."/>
        </authorList>
    </citation>
    <scope>NUCLEOTIDE SEQUENCE [LARGE SCALE GENOMIC DNA]</scope>
    <source>
        <strain evidence="2">ATCC 26659 / Pp 5 / PN500</strain>
    </source>
</reference>
<gene>
    <name evidence="1" type="ORF">PPL_01420</name>
</gene>